<evidence type="ECO:0000313" key="4">
    <source>
        <dbReference type="Proteomes" id="UP000308149"/>
    </source>
</evidence>
<evidence type="ECO:0000313" key="3">
    <source>
        <dbReference type="EMBL" id="QDA56483.1"/>
    </source>
</evidence>
<evidence type="ECO:0000256" key="1">
    <source>
        <dbReference type="SAM" id="SignalP"/>
    </source>
</evidence>
<organism evidence="3 4">
    <name type="scientific">Thermomonas aquatica</name>
    <dbReference type="NCBI Taxonomy" id="2202149"/>
    <lineage>
        <taxon>Bacteria</taxon>
        <taxon>Pseudomonadati</taxon>
        <taxon>Pseudomonadota</taxon>
        <taxon>Gammaproteobacteria</taxon>
        <taxon>Lysobacterales</taxon>
        <taxon>Lysobacteraceae</taxon>
        <taxon>Thermomonas</taxon>
    </lineage>
</organism>
<dbReference type="AlphaFoldDB" id="A0A5B7ZPK5"/>
<dbReference type="Proteomes" id="UP000308149">
    <property type="component" value="Chromosome"/>
</dbReference>
<accession>A0A5B7ZPK5</accession>
<feature type="signal peptide" evidence="1">
    <location>
        <begin position="1"/>
        <end position="26"/>
    </location>
</feature>
<dbReference type="InterPro" id="IPR025349">
    <property type="entry name" value="DUF4253"/>
</dbReference>
<name>A0A5B7ZPK5_9GAMM</name>
<evidence type="ECO:0000259" key="2">
    <source>
        <dbReference type="Pfam" id="PF14062"/>
    </source>
</evidence>
<dbReference type="PROSITE" id="PS51257">
    <property type="entry name" value="PROKAR_LIPOPROTEIN"/>
    <property type="match status" value="1"/>
</dbReference>
<dbReference type="EMBL" id="CP040871">
    <property type="protein sequence ID" value="QDA56483.1"/>
    <property type="molecule type" value="Genomic_DNA"/>
</dbReference>
<reference evidence="3 4" key="1">
    <citation type="submission" date="2019-06" db="EMBL/GenBank/DDBJ databases">
        <title>Thermomonas aquatica sp. nov., isolated from an industrial wastewater treatment plant.</title>
        <authorList>
            <person name="Jeon J.H."/>
            <person name="Park D.-S."/>
        </authorList>
    </citation>
    <scope>NUCLEOTIDE SEQUENCE [LARGE SCALE GENOMIC DNA]</scope>
    <source>
        <strain evidence="3 4">SY21</strain>
    </source>
</reference>
<feature type="domain" description="DUF4253" evidence="2">
    <location>
        <begin position="107"/>
        <end position="210"/>
    </location>
</feature>
<protein>
    <submittedName>
        <fullName evidence="3">DUF4253 domain-containing protein</fullName>
    </submittedName>
</protein>
<keyword evidence="1" id="KW-0732">Signal</keyword>
<proteinExistence type="predicted"/>
<gene>
    <name evidence="3" type="ORF">FHQ07_03725</name>
</gene>
<dbReference type="Pfam" id="PF14062">
    <property type="entry name" value="DUF4253"/>
    <property type="match status" value="1"/>
</dbReference>
<dbReference type="OrthoDB" id="6115134at2"/>
<feature type="chain" id="PRO_5022731133" evidence="1">
    <location>
        <begin position="27"/>
        <end position="210"/>
    </location>
</feature>
<dbReference type="RefSeq" id="WP_139715409.1">
    <property type="nucleotide sequence ID" value="NZ_CP040871.1"/>
</dbReference>
<sequence>MKTSSVVGKLLAFVLAIFGSSSCANTATPTQGSPQELLAAVTKSNVRDFWTNDFGREKRSGGYSVIVPTERAEAFLKSIREQLPAGYVAFVGTTNNLDDPKIKGAEIVLAPGQDQFDIIRLATTDAVNYDKTTDQIIEELKQWDSQFGIDIWQAETDTVQLKLKSLPKDLPNFSQKVYDFCPDIVDQGVGDIESLQAAIKQERAIFLWWD</sequence>
<dbReference type="KEGG" id="thes:FHQ07_03725"/>
<keyword evidence="4" id="KW-1185">Reference proteome</keyword>